<keyword evidence="5 13" id="KW-0547">Nucleotide-binding</keyword>
<feature type="active site" evidence="11">
    <location>
        <position position="288"/>
    </location>
</feature>
<comment type="subcellular location">
    <subcellularLocation>
        <location evidence="1 10">Cytoplasm</location>
    </subcellularLocation>
</comment>
<evidence type="ECO:0000256" key="13">
    <source>
        <dbReference type="PROSITE-ProRule" id="PRU00409"/>
    </source>
</evidence>
<feature type="domain" description="ATP-grasp" evidence="14">
    <location>
        <begin position="109"/>
        <end position="310"/>
    </location>
</feature>
<dbReference type="GO" id="GO:0005524">
    <property type="term" value="F:ATP binding"/>
    <property type="evidence" value="ECO:0007669"/>
    <property type="project" value="UniProtKB-UniRule"/>
</dbReference>
<proteinExistence type="inferred from homology"/>
<sequence length="319" mass="34823">MNKDRKIKIAVLMGGPSAEHNVSLATGKMILGALDKSKYFAKGIVISRNGRWPISPEKVKKEYDVAFIAMHGAYGEDGQIQSLLEKLQIPYTGSNSLSSWLGMNKPASLELFKKSGLAVPKFVTLRKEEIGLCRLNKLAVSLPLVIKPANHGSSVGVSIVKNKNRFLPALLSAGQYSGRIMIQKYILGREVTCGAIEKNGKLVALPPTEIIPKSGEFFDYKSKYLPGGSQEITPARLPKNLTKKIQDIAKKTHRLIGASGMSRTDMIVEKLKIYVLEINTIPGMTKTSLLPQAAKAAGISFPQMLDLIIESALKKVTSY</sequence>
<dbReference type="Gene3D" id="3.30.470.20">
    <property type="entry name" value="ATP-grasp fold, B domain"/>
    <property type="match status" value="1"/>
</dbReference>
<dbReference type="GO" id="GO:0071555">
    <property type="term" value="P:cell wall organization"/>
    <property type="evidence" value="ECO:0007669"/>
    <property type="project" value="UniProtKB-KW"/>
</dbReference>
<evidence type="ECO:0000256" key="4">
    <source>
        <dbReference type="ARBA" id="ARBA00022598"/>
    </source>
</evidence>
<dbReference type="Gene3D" id="3.40.50.20">
    <property type="match status" value="1"/>
</dbReference>
<comment type="caution">
    <text evidence="15">The sequence shown here is derived from an EMBL/GenBank/DDBJ whole genome shotgun (WGS) entry which is preliminary data.</text>
</comment>
<dbReference type="EMBL" id="MHJJ01000004">
    <property type="protein sequence ID" value="OGY66136.1"/>
    <property type="molecule type" value="Genomic_DNA"/>
</dbReference>
<comment type="pathway">
    <text evidence="10">Cell wall biogenesis; peptidoglycan biosynthesis.</text>
</comment>
<evidence type="ECO:0000259" key="14">
    <source>
        <dbReference type="PROSITE" id="PS50975"/>
    </source>
</evidence>
<comment type="catalytic activity">
    <reaction evidence="10">
        <text>2 D-alanine + ATP = D-alanyl-D-alanine + ADP + phosphate + H(+)</text>
        <dbReference type="Rhea" id="RHEA:11224"/>
        <dbReference type="ChEBI" id="CHEBI:15378"/>
        <dbReference type="ChEBI" id="CHEBI:30616"/>
        <dbReference type="ChEBI" id="CHEBI:43474"/>
        <dbReference type="ChEBI" id="CHEBI:57416"/>
        <dbReference type="ChEBI" id="CHEBI:57822"/>
        <dbReference type="ChEBI" id="CHEBI:456216"/>
        <dbReference type="EC" id="6.3.2.4"/>
    </reaction>
</comment>
<dbReference type="GO" id="GO:0008716">
    <property type="term" value="F:D-alanine-D-alanine ligase activity"/>
    <property type="evidence" value="ECO:0007669"/>
    <property type="project" value="UniProtKB-UniRule"/>
</dbReference>
<evidence type="ECO:0000313" key="16">
    <source>
        <dbReference type="Proteomes" id="UP000177942"/>
    </source>
</evidence>
<evidence type="ECO:0000256" key="10">
    <source>
        <dbReference type="HAMAP-Rule" id="MF_00047"/>
    </source>
</evidence>
<dbReference type="InterPro" id="IPR011761">
    <property type="entry name" value="ATP-grasp"/>
</dbReference>
<dbReference type="NCBIfam" id="TIGR01205">
    <property type="entry name" value="D_ala_D_alaTIGR"/>
    <property type="match status" value="1"/>
</dbReference>
<protein>
    <recommendedName>
        <fullName evidence="10">D-alanine--D-alanine ligase</fullName>
        <ecNumber evidence="10">6.3.2.4</ecNumber>
    </recommendedName>
    <alternativeName>
        <fullName evidence="10">D-Ala-D-Ala ligase</fullName>
    </alternativeName>
    <alternativeName>
        <fullName evidence="10">D-alanylalanine synthetase</fullName>
    </alternativeName>
</protein>
<dbReference type="InterPro" id="IPR016185">
    <property type="entry name" value="PreATP-grasp_dom_sf"/>
</dbReference>
<dbReference type="InterPro" id="IPR011127">
    <property type="entry name" value="Dala_Dala_lig_N"/>
</dbReference>
<dbReference type="PROSITE" id="PS00844">
    <property type="entry name" value="DALA_DALA_LIGASE_2"/>
    <property type="match status" value="1"/>
</dbReference>
<dbReference type="PANTHER" id="PTHR23132:SF23">
    <property type="entry name" value="D-ALANINE--D-ALANINE LIGASE B"/>
    <property type="match status" value="1"/>
</dbReference>
<dbReference type="NCBIfam" id="NF002378">
    <property type="entry name" value="PRK01372.1"/>
    <property type="match status" value="1"/>
</dbReference>
<dbReference type="PANTHER" id="PTHR23132">
    <property type="entry name" value="D-ALANINE--D-ALANINE LIGASE"/>
    <property type="match status" value="1"/>
</dbReference>
<dbReference type="GO" id="GO:0005737">
    <property type="term" value="C:cytoplasm"/>
    <property type="evidence" value="ECO:0007669"/>
    <property type="project" value="UniProtKB-SubCell"/>
</dbReference>
<evidence type="ECO:0000256" key="5">
    <source>
        <dbReference type="ARBA" id="ARBA00022741"/>
    </source>
</evidence>
<dbReference type="GO" id="GO:0008360">
    <property type="term" value="P:regulation of cell shape"/>
    <property type="evidence" value="ECO:0007669"/>
    <property type="project" value="UniProtKB-KW"/>
</dbReference>
<dbReference type="HAMAP" id="MF_00047">
    <property type="entry name" value="Dala_Dala_lig"/>
    <property type="match status" value="1"/>
</dbReference>
<evidence type="ECO:0000256" key="9">
    <source>
        <dbReference type="ARBA" id="ARBA00023316"/>
    </source>
</evidence>
<evidence type="ECO:0000256" key="12">
    <source>
        <dbReference type="PIRSR" id="PIRSR039102-3"/>
    </source>
</evidence>
<dbReference type="EC" id="6.3.2.4" evidence="10"/>
<evidence type="ECO:0000313" key="15">
    <source>
        <dbReference type="EMBL" id="OGY66136.1"/>
    </source>
</evidence>
<gene>
    <name evidence="10" type="primary">ddl</name>
    <name evidence="15" type="ORF">A3A16_02380</name>
</gene>
<dbReference type="SUPFAM" id="SSF52440">
    <property type="entry name" value="PreATP-grasp domain"/>
    <property type="match status" value="1"/>
</dbReference>
<comment type="cofactor">
    <cofactor evidence="12">
        <name>Mg(2+)</name>
        <dbReference type="ChEBI" id="CHEBI:18420"/>
    </cofactor>
    <cofactor evidence="12">
        <name>Mn(2+)</name>
        <dbReference type="ChEBI" id="CHEBI:29035"/>
    </cofactor>
    <text evidence="12">Binds 2 magnesium or manganese ions per subunit.</text>
</comment>
<dbReference type="Proteomes" id="UP000177942">
    <property type="component" value="Unassembled WGS sequence"/>
</dbReference>
<dbReference type="Pfam" id="PF01820">
    <property type="entry name" value="Dala_Dala_lig_N"/>
    <property type="match status" value="1"/>
</dbReference>
<keyword evidence="4 10" id="KW-0436">Ligase</keyword>
<evidence type="ECO:0000256" key="8">
    <source>
        <dbReference type="ARBA" id="ARBA00022984"/>
    </source>
</evidence>
<keyword evidence="7 10" id="KW-0133">Cell shape</keyword>
<keyword evidence="12" id="KW-0479">Metal-binding</keyword>
<dbReference type="STRING" id="1798407.A3A16_02380"/>
<feature type="binding site" evidence="12">
    <location>
        <position position="277"/>
    </location>
    <ligand>
        <name>Mg(2+)</name>
        <dbReference type="ChEBI" id="CHEBI:18420"/>
        <label>1</label>
    </ligand>
</feature>
<dbReference type="InterPro" id="IPR011095">
    <property type="entry name" value="Dala_Dala_lig_C"/>
</dbReference>
<organism evidence="15 16">
    <name type="scientific">Candidatus Harrisonbacteria bacterium RIFCSPLOWO2_01_FULL_44_18</name>
    <dbReference type="NCBI Taxonomy" id="1798407"/>
    <lineage>
        <taxon>Bacteria</taxon>
        <taxon>Candidatus Harrisoniibacteriota</taxon>
    </lineage>
</organism>
<dbReference type="InterPro" id="IPR013815">
    <property type="entry name" value="ATP_grasp_subdomain_1"/>
</dbReference>
<evidence type="ECO:0000256" key="3">
    <source>
        <dbReference type="ARBA" id="ARBA00022490"/>
    </source>
</evidence>
<comment type="similarity">
    <text evidence="2 10">Belongs to the D-alanine--D-alanine ligase family.</text>
</comment>
<keyword evidence="3 10" id="KW-0963">Cytoplasm</keyword>
<feature type="binding site" evidence="12">
    <location>
        <position position="265"/>
    </location>
    <ligand>
        <name>Mg(2+)</name>
        <dbReference type="ChEBI" id="CHEBI:18420"/>
        <label>1</label>
    </ligand>
</feature>
<accession>A0A1G1ZPQ0</accession>
<dbReference type="PROSITE" id="PS00843">
    <property type="entry name" value="DALA_DALA_LIGASE_1"/>
    <property type="match status" value="1"/>
</dbReference>
<dbReference type="GO" id="GO:0009252">
    <property type="term" value="P:peptidoglycan biosynthetic process"/>
    <property type="evidence" value="ECO:0007669"/>
    <property type="project" value="UniProtKB-UniRule"/>
</dbReference>
<dbReference type="InterPro" id="IPR000291">
    <property type="entry name" value="D-Ala_lig_Van_CS"/>
</dbReference>
<feature type="binding site" evidence="12">
    <location>
        <position position="277"/>
    </location>
    <ligand>
        <name>Mg(2+)</name>
        <dbReference type="ChEBI" id="CHEBI:18420"/>
        <label>2</label>
    </ligand>
</feature>
<evidence type="ECO:0000256" key="7">
    <source>
        <dbReference type="ARBA" id="ARBA00022960"/>
    </source>
</evidence>
<dbReference type="Pfam" id="PF07478">
    <property type="entry name" value="Dala_Dala_lig_C"/>
    <property type="match status" value="1"/>
</dbReference>
<feature type="active site" evidence="11">
    <location>
        <position position="19"/>
    </location>
</feature>
<evidence type="ECO:0000256" key="11">
    <source>
        <dbReference type="PIRSR" id="PIRSR039102-1"/>
    </source>
</evidence>
<reference evidence="15 16" key="1">
    <citation type="journal article" date="2016" name="Nat. Commun.">
        <title>Thousands of microbial genomes shed light on interconnected biogeochemical processes in an aquifer system.</title>
        <authorList>
            <person name="Anantharaman K."/>
            <person name="Brown C.T."/>
            <person name="Hug L.A."/>
            <person name="Sharon I."/>
            <person name="Castelle C.J."/>
            <person name="Probst A.J."/>
            <person name="Thomas B.C."/>
            <person name="Singh A."/>
            <person name="Wilkins M.J."/>
            <person name="Karaoz U."/>
            <person name="Brodie E.L."/>
            <person name="Williams K.H."/>
            <person name="Hubbard S.S."/>
            <person name="Banfield J.F."/>
        </authorList>
    </citation>
    <scope>NUCLEOTIDE SEQUENCE [LARGE SCALE GENOMIC DNA]</scope>
</reference>
<comment type="function">
    <text evidence="10">Cell wall formation.</text>
</comment>
<keyword evidence="9 10" id="KW-0961">Cell wall biogenesis/degradation</keyword>
<dbReference type="PROSITE" id="PS50975">
    <property type="entry name" value="ATP_GRASP"/>
    <property type="match status" value="1"/>
</dbReference>
<dbReference type="InterPro" id="IPR005905">
    <property type="entry name" value="D_ala_D_ala"/>
</dbReference>
<name>A0A1G1ZPQ0_9BACT</name>
<keyword evidence="12" id="KW-0460">Magnesium</keyword>
<dbReference type="AlphaFoldDB" id="A0A1G1ZPQ0"/>
<feature type="binding site" evidence="12">
    <location>
        <position position="279"/>
    </location>
    <ligand>
        <name>Mg(2+)</name>
        <dbReference type="ChEBI" id="CHEBI:18420"/>
        <label>2</label>
    </ligand>
</feature>
<feature type="active site" evidence="11">
    <location>
        <position position="153"/>
    </location>
</feature>
<evidence type="ECO:0000256" key="2">
    <source>
        <dbReference type="ARBA" id="ARBA00010871"/>
    </source>
</evidence>
<keyword evidence="8 10" id="KW-0573">Peptidoglycan synthesis</keyword>
<evidence type="ECO:0000256" key="1">
    <source>
        <dbReference type="ARBA" id="ARBA00004496"/>
    </source>
</evidence>
<dbReference type="Gene3D" id="3.30.1490.20">
    <property type="entry name" value="ATP-grasp fold, A domain"/>
    <property type="match status" value="1"/>
</dbReference>
<evidence type="ECO:0000256" key="6">
    <source>
        <dbReference type="ARBA" id="ARBA00022840"/>
    </source>
</evidence>
<dbReference type="GO" id="GO:0046872">
    <property type="term" value="F:metal ion binding"/>
    <property type="evidence" value="ECO:0007669"/>
    <property type="project" value="UniProtKB-KW"/>
</dbReference>
<dbReference type="SUPFAM" id="SSF56059">
    <property type="entry name" value="Glutathione synthetase ATP-binding domain-like"/>
    <property type="match status" value="1"/>
</dbReference>
<dbReference type="PIRSF" id="PIRSF039102">
    <property type="entry name" value="Ddl/VanB"/>
    <property type="match status" value="1"/>
</dbReference>
<keyword evidence="12" id="KW-0464">Manganese</keyword>
<keyword evidence="6 13" id="KW-0067">ATP-binding</keyword>
<dbReference type="UniPathway" id="UPA00219"/>